<keyword evidence="3" id="KW-0408">Iron</keyword>
<dbReference type="EC" id="1.10.9.1" evidence="8"/>
<dbReference type="InterPro" id="IPR005805">
    <property type="entry name" value="Rieske_Fe-S_prot_C"/>
</dbReference>
<dbReference type="GO" id="GO:0046872">
    <property type="term" value="F:metal ion binding"/>
    <property type="evidence" value="ECO:0007669"/>
    <property type="project" value="UniProtKB-KW"/>
</dbReference>
<organism evidence="8 9">
    <name type="scientific">Enhygromyxa salina</name>
    <dbReference type="NCBI Taxonomy" id="215803"/>
    <lineage>
        <taxon>Bacteria</taxon>
        <taxon>Pseudomonadati</taxon>
        <taxon>Myxococcota</taxon>
        <taxon>Polyangia</taxon>
        <taxon>Nannocystales</taxon>
        <taxon>Nannocystaceae</taxon>
        <taxon>Enhygromyxa</taxon>
    </lineage>
</organism>
<dbReference type="PANTHER" id="PTHR10134">
    <property type="entry name" value="CYTOCHROME B-C1 COMPLEX SUBUNIT RIESKE, MITOCHONDRIAL"/>
    <property type="match status" value="1"/>
</dbReference>
<dbReference type="InterPro" id="IPR006311">
    <property type="entry name" value="TAT_signal"/>
</dbReference>
<dbReference type="PRINTS" id="PR00162">
    <property type="entry name" value="RIESKE"/>
</dbReference>
<dbReference type="RefSeq" id="WP_106089899.1">
    <property type="nucleotide sequence ID" value="NZ_PVNL01000056.1"/>
</dbReference>
<evidence type="ECO:0000256" key="3">
    <source>
        <dbReference type="ARBA" id="ARBA00023004"/>
    </source>
</evidence>
<dbReference type="EMBL" id="PVNL01000056">
    <property type="protein sequence ID" value="PRQ07405.1"/>
    <property type="molecule type" value="Genomic_DNA"/>
</dbReference>
<feature type="domain" description="Rieske" evidence="7">
    <location>
        <begin position="100"/>
        <end position="172"/>
    </location>
</feature>
<dbReference type="Pfam" id="PF00355">
    <property type="entry name" value="Rieske"/>
    <property type="match status" value="1"/>
</dbReference>
<dbReference type="CDD" id="cd03467">
    <property type="entry name" value="Rieske"/>
    <property type="match status" value="1"/>
</dbReference>
<name>A0A2S9YQM4_9BACT</name>
<keyword evidence="2" id="KW-0479">Metal-binding</keyword>
<dbReference type="Proteomes" id="UP000238823">
    <property type="component" value="Unassembled WGS sequence"/>
</dbReference>
<dbReference type="InterPro" id="IPR017941">
    <property type="entry name" value="Rieske_2Fe-2S"/>
</dbReference>
<evidence type="ECO:0000256" key="2">
    <source>
        <dbReference type="ARBA" id="ARBA00022723"/>
    </source>
</evidence>
<keyword evidence="8" id="KW-0560">Oxidoreductase</keyword>
<accession>A0A2S9YQM4</accession>
<dbReference type="SUPFAM" id="SSF50022">
    <property type="entry name" value="ISP domain"/>
    <property type="match status" value="1"/>
</dbReference>
<dbReference type="PROSITE" id="PS51318">
    <property type="entry name" value="TAT"/>
    <property type="match status" value="1"/>
</dbReference>
<protein>
    <submittedName>
        <fullName evidence="8">Cytochrome b6-f complex iron-sulfur subunit 1</fullName>
        <ecNumber evidence="8">1.10.9.1</ecNumber>
    </submittedName>
</protein>
<evidence type="ECO:0000313" key="8">
    <source>
        <dbReference type="EMBL" id="PRQ07405.1"/>
    </source>
</evidence>
<dbReference type="PROSITE" id="PS51296">
    <property type="entry name" value="RIESKE"/>
    <property type="match status" value="1"/>
</dbReference>
<dbReference type="GO" id="GO:0016491">
    <property type="term" value="F:oxidoreductase activity"/>
    <property type="evidence" value="ECO:0007669"/>
    <property type="project" value="UniProtKB-KW"/>
</dbReference>
<evidence type="ECO:0000256" key="5">
    <source>
        <dbReference type="ARBA" id="ARBA00023157"/>
    </source>
</evidence>
<dbReference type="GO" id="GO:0016020">
    <property type="term" value="C:membrane"/>
    <property type="evidence" value="ECO:0007669"/>
    <property type="project" value="InterPro"/>
</dbReference>
<dbReference type="InterPro" id="IPR036922">
    <property type="entry name" value="Rieske_2Fe-2S_sf"/>
</dbReference>
<evidence type="ECO:0000256" key="6">
    <source>
        <dbReference type="ARBA" id="ARBA00034078"/>
    </source>
</evidence>
<evidence type="ECO:0000256" key="1">
    <source>
        <dbReference type="ARBA" id="ARBA00022714"/>
    </source>
</evidence>
<evidence type="ECO:0000256" key="4">
    <source>
        <dbReference type="ARBA" id="ARBA00023014"/>
    </source>
</evidence>
<dbReference type="Gene3D" id="2.102.10.10">
    <property type="entry name" value="Rieske [2Fe-2S] iron-sulphur domain"/>
    <property type="match status" value="1"/>
</dbReference>
<dbReference type="AlphaFoldDB" id="A0A2S9YQM4"/>
<keyword evidence="4" id="KW-0411">Iron-sulfur</keyword>
<comment type="caution">
    <text evidence="8">The sequence shown here is derived from an EMBL/GenBank/DDBJ whole genome shotgun (WGS) entry which is preliminary data.</text>
</comment>
<comment type="cofactor">
    <cofactor evidence="6">
        <name>[2Fe-2S] cluster</name>
        <dbReference type="ChEBI" id="CHEBI:190135"/>
    </cofactor>
</comment>
<evidence type="ECO:0000313" key="9">
    <source>
        <dbReference type="Proteomes" id="UP000238823"/>
    </source>
</evidence>
<proteinExistence type="predicted"/>
<gene>
    <name evidence="8" type="primary">petC1</name>
    <name evidence="8" type="ORF">ENSA7_28860</name>
</gene>
<dbReference type="InterPro" id="IPR014349">
    <property type="entry name" value="Rieske_Fe-S_prot"/>
</dbReference>
<dbReference type="GO" id="GO:0051537">
    <property type="term" value="F:2 iron, 2 sulfur cluster binding"/>
    <property type="evidence" value="ECO:0007669"/>
    <property type="project" value="UniProtKB-KW"/>
</dbReference>
<evidence type="ECO:0000259" key="7">
    <source>
        <dbReference type="PROSITE" id="PS51296"/>
    </source>
</evidence>
<reference evidence="8 9" key="1">
    <citation type="submission" date="2018-03" db="EMBL/GenBank/DDBJ databases">
        <title>Draft Genome Sequences of the Obligatory Marine Myxobacteria Enhygromyxa salina SWB007.</title>
        <authorList>
            <person name="Poehlein A."/>
            <person name="Moghaddam J.A."/>
            <person name="Harms H."/>
            <person name="Alanjari M."/>
            <person name="Koenig G.M."/>
            <person name="Daniel R."/>
            <person name="Schaeberle T.F."/>
        </authorList>
    </citation>
    <scope>NUCLEOTIDE SEQUENCE [LARGE SCALE GENOMIC DNA]</scope>
    <source>
        <strain evidence="8 9">SWB007</strain>
    </source>
</reference>
<keyword evidence="1" id="KW-0001">2Fe-2S</keyword>
<sequence>MSDDATNTSPPKRASEADDSRRGFLKVGVGVLGAGLAGVVVAPAVRALLWPLADGVKVTSGGEDFVVVGNRDQFGETPIKVDIYADRVDAWNRTKNVKIGSAWVVVIDEKLHAFSSVCPHLGCAVDYDGELGKFKCPCHDSAFGLDGAREEGPSPRGLDQLEFDEPKEGKLLAIRYERFKQGVEAKVKV</sequence>
<keyword evidence="5" id="KW-1015">Disulfide bond</keyword>